<evidence type="ECO:0000313" key="10">
    <source>
        <dbReference type="Proteomes" id="UP001138802"/>
    </source>
</evidence>
<comment type="similarity">
    <text evidence="2">Belongs to the auxin efflux carrier (TC 2.A.69) family.</text>
</comment>
<feature type="transmembrane region" description="Helical" evidence="8">
    <location>
        <begin position="65"/>
        <end position="83"/>
    </location>
</feature>
<dbReference type="GO" id="GO:0005886">
    <property type="term" value="C:plasma membrane"/>
    <property type="evidence" value="ECO:0007669"/>
    <property type="project" value="UniProtKB-SubCell"/>
</dbReference>
<feature type="transmembrane region" description="Helical" evidence="8">
    <location>
        <begin position="229"/>
        <end position="251"/>
    </location>
</feature>
<keyword evidence="4" id="KW-1003">Cell membrane</keyword>
<evidence type="ECO:0000313" key="9">
    <source>
        <dbReference type="EMBL" id="MBK1645821.1"/>
    </source>
</evidence>
<evidence type="ECO:0000256" key="2">
    <source>
        <dbReference type="ARBA" id="ARBA00010145"/>
    </source>
</evidence>
<dbReference type="PANTHER" id="PTHR36838:SF3">
    <property type="entry name" value="TRANSPORTER AUXIN EFFLUX CARRIER EC FAMILY"/>
    <property type="match status" value="1"/>
</dbReference>
<evidence type="ECO:0000256" key="7">
    <source>
        <dbReference type="ARBA" id="ARBA00023136"/>
    </source>
</evidence>
<keyword evidence="7 8" id="KW-0472">Membrane</keyword>
<organism evidence="9 10">
    <name type="scientific">Thiocapsa imhoffii</name>
    <dbReference type="NCBI Taxonomy" id="382777"/>
    <lineage>
        <taxon>Bacteria</taxon>
        <taxon>Pseudomonadati</taxon>
        <taxon>Pseudomonadota</taxon>
        <taxon>Gammaproteobacteria</taxon>
        <taxon>Chromatiales</taxon>
        <taxon>Chromatiaceae</taxon>
        <taxon>Thiocapsa</taxon>
    </lineage>
</organism>
<dbReference type="PANTHER" id="PTHR36838">
    <property type="entry name" value="AUXIN EFFLUX CARRIER FAMILY PROTEIN"/>
    <property type="match status" value="1"/>
</dbReference>
<dbReference type="Proteomes" id="UP001138802">
    <property type="component" value="Unassembled WGS sequence"/>
</dbReference>
<feature type="transmembrane region" description="Helical" evidence="8">
    <location>
        <begin position="95"/>
        <end position="115"/>
    </location>
</feature>
<accession>A0A9X0WJT0</accession>
<keyword evidence="5 8" id="KW-0812">Transmembrane</keyword>
<comment type="subcellular location">
    <subcellularLocation>
        <location evidence="1">Cell membrane</location>
        <topology evidence="1">Multi-pass membrane protein</topology>
    </subcellularLocation>
</comment>
<evidence type="ECO:0000256" key="4">
    <source>
        <dbReference type="ARBA" id="ARBA00022475"/>
    </source>
</evidence>
<dbReference type="AlphaFoldDB" id="A0A9X0WJT0"/>
<evidence type="ECO:0000256" key="8">
    <source>
        <dbReference type="SAM" id="Phobius"/>
    </source>
</evidence>
<evidence type="ECO:0000256" key="3">
    <source>
        <dbReference type="ARBA" id="ARBA00022448"/>
    </source>
</evidence>
<evidence type="ECO:0008006" key="11">
    <source>
        <dbReference type="Google" id="ProtNLM"/>
    </source>
</evidence>
<feature type="transmembrane region" description="Helical" evidence="8">
    <location>
        <begin position="200"/>
        <end position="222"/>
    </location>
</feature>
<feature type="transmembrane region" description="Helical" evidence="8">
    <location>
        <begin position="288"/>
        <end position="313"/>
    </location>
</feature>
<dbReference type="InterPro" id="IPR038770">
    <property type="entry name" value="Na+/solute_symporter_sf"/>
</dbReference>
<evidence type="ECO:0000256" key="1">
    <source>
        <dbReference type="ARBA" id="ARBA00004651"/>
    </source>
</evidence>
<evidence type="ECO:0000256" key="5">
    <source>
        <dbReference type="ARBA" id="ARBA00022692"/>
    </source>
</evidence>
<dbReference type="InterPro" id="IPR004776">
    <property type="entry name" value="Mem_transp_PIN-like"/>
</dbReference>
<reference evidence="9 10" key="1">
    <citation type="journal article" date="2020" name="Microorganisms">
        <title>Osmotic Adaptation and Compatible Solute Biosynthesis of Phototrophic Bacteria as Revealed from Genome Analyses.</title>
        <authorList>
            <person name="Imhoff J.F."/>
            <person name="Rahn T."/>
            <person name="Kunzel S."/>
            <person name="Keller A."/>
            <person name="Neulinger S.C."/>
        </authorList>
    </citation>
    <scope>NUCLEOTIDE SEQUENCE [LARGE SCALE GENOMIC DNA]</scope>
    <source>
        <strain evidence="9 10">DSM 21303</strain>
    </source>
</reference>
<feature type="transmembrane region" description="Helical" evidence="8">
    <location>
        <begin position="6"/>
        <end position="27"/>
    </location>
</feature>
<dbReference type="RefSeq" id="WP_200388627.1">
    <property type="nucleotide sequence ID" value="NZ_NRSD01000016.1"/>
</dbReference>
<keyword evidence="3" id="KW-0813">Transport</keyword>
<feature type="transmembrane region" description="Helical" evidence="8">
    <location>
        <begin position="127"/>
        <end position="148"/>
    </location>
</feature>
<feature type="transmembrane region" description="Helical" evidence="8">
    <location>
        <begin position="257"/>
        <end position="276"/>
    </location>
</feature>
<name>A0A9X0WJT0_9GAMM</name>
<feature type="transmembrane region" description="Helical" evidence="8">
    <location>
        <begin position="34"/>
        <end position="53"/>
    </location>
</feature>
<protein>
    <recommendedName>
        <fullName evidence="11">AEC family transporter</fullName>
    </recommendedName>
</protein>
<dbReference type="Pfam" id="PF03547">
    <property type="entry name" value="Mem_trans"/>
    <property type="match status" value="1"/>
</dbReference>
<dbReference type="EMBL" id="NRSD01000016">
    <property type="protein sequence ID" value="MBK1645821.1"/>
    <property type="molecule type" value="Genomic_DNA"/>
</dbReference>
<evidence type="ECO:0000256" key="6">
    <source>
        <dbReference type="ARBA" id="ARBA00022989"/>
    </source>
</evidence>
<proteinExistence type="inferred from homology"/>
<gene>
    <name evidence="9" type="ORF">CKO25_14390</name>
</gene>
<keyword evidence="6 8" id="KW-1133">Transmembrane helix</keyword>
<keyword evidence="10" id="KW-1185">Reference proteome</keyword>
<feature type="transmembrane region" description="Helical" evidence="8">
    <location>
        <begin position="168"/>
        <end position="188"/>
    </location>
</feature>
<sequence length="321" mass="34024">MLEVIALILPIMLPIVAGAAVVRVGIFSRADAHILSLFFLYLAVPSLLIHQLAEQNLAELYDWRYIAAFLLLSLVLYVGVFVVQRGFLKRSRQFSAMSAFAASKFNAVILALPVLQVALGGAASGPFIINVVLGYFTLLPLTVALLAADVDKDGGHHLKAALKTFMGVFKDPLVLSAIIGLALAITGLRLPGWLNQTLQSLGSAAVPTALVAAGMAISLIEVRKHMAEVIWITIVRVIISPALAIALAMMLGMSPMLSIALVLSFGVATAQLIVPLSEKSGVYRTEGASIVGTTTVAMVFTLPILIWICAQIWPGAILGGF</sequence>
<dbReference type="Gene3D" id="1.20.1530.20">
    <property type="match status" value="1"/>
</dbReference>
<comment type="caution">
    <text evidence="9">The sequence shown here is derived from an EMBL/GenBank/DDBJ whole genome shotgun (WGS) entry which is preliminary data.</text>
</comment>
<dbReference type="GO" id="GO:0055085">
    <property type="term" value="P:transmembrane transport"/>
    <property type="evidence" value="ECO:0007669"/>
    <property type="project" value="InterPro"/>
</dbReference>